<dbReference type="AlphaFoldDB" id="A1RXW2"/>
<proteinExistence type="predicted"/>
<dbReference type="eggNOG" id="arCOG14980">
    <property type="taxonomic scope" value="Archaea"/>
</dbReference>
<name>A1RXW2_THEPD</name>
<dbReference type="GeneID" id="4601436"/>
<dbReference type="OrthoDB" id="383648at2157"/>
<evidence type="ECO:0000313" key="1">
    <source>
        <dbReference type="EMBL" id="ABL78042.1"/>
    </source>
</evidence>
<protein>
    <submittedName>
        <fullName evidence="1">Uncharacterized protein</fullName>
    </submittedName>
</protein>
<sequence length="115" mass="12542">MALRVSKRGIDFRVLAAALLAVILLIASGVFYVLSERPPFSLGVQLIYPSGGGQTVSEMIIVLFLYAMAIVGLLIIYDSTKYSPQRSAFYFTLVSGVAVVAVSLLLLLFIYTNFK</sequence>
<dbReference type="EMBL" id="CP000505">
    <property type="protein sequence ID" value="ABL78042.1"/>
    <property type="molecule type" value="Genomic_DNA"/>
</dbReference>
<dbReference type="Proteomes" id="UP000000641">
    <property type="component" value="Chromosome"/>
</dbReference>
<organism evidence="1 2">
    <name type="scientific">Thermofilum pendens (strain DSM 2475 / Hrk 5)</name>
    <dbReference type="NCBI Taxonomy" id="368408"/>
    <lineage>
        <taxon>Archaea</taxon>
        <taxon>Thermoproteota</taxon>
        <taxon>Thermoprotei</taxon>
        <taxon>Thermofilales</taxon>
        <taxon>Thermofilaceae</taxon>
        <taxon>Thermofilum</taxon>
    </lineage>
</organism>
<dbReference type="HOGENOM" id="CLU_2140335_0_0_2"/>
<dbReference type="KEGG" id="tpe:Tpen_0639"/>
<dbReference type="RefSeq" id="WP_011752307.1">
    <property type="nucleotide sequence ID" value="NC_008698.1"/>
</dbReference>
<gene>
    <name evidence="1" type="ordered locus">Tpen_0639</name>
</gene>
<keyword evidence="2" id="KW-1185">Reference proteome</keyword>
<reference evidence="2" key="1">
    <citation type="journal article" date="2008" name="J. Bacteriol.">
        <title>Genome sequence of Thermofilum pendens reveals an exceptional loss of biosynthetic pathways without genome reduction.</title>
        <authorList>
            <person name="Anderson I."/>
            <person name="Rodriguez J."/>
            <person name="Susanti D."/>
            <person name="Porat I."/>
            <person name="Reich C."/>
            <person name="Ulrich L.E."/>
            <person name="Elkins J.G."/>
            <person name="Mavromatis K."/>
            <person name="Lykidis A."/>
            <person name="Kim E."/>
            <person name="Thompson L.S."/>
            <person name="Nolan M."/>
            <person name="Land M."/>
            <person name="Copeland A."/>
            <person name="Lapidus A."/>
            <person name="Lucas S."/>
            <person name="Detter C."/>
            <person name="Zhulin I.B."/>
            <person name="Olsen G.J."/>
            <person name="Whitman W."/>
            <person name="Mukhopadhyay B."/>
            <person name="Bristow J."/>
            <person name="Kyrpides N."/>
        </authorList>
    </citation>
    <scope>NUCLEOTIDE SEQUENCE [LARGE SCALE GENOMIC DNA]</scope>
    <source>
        <strain evidence="2">DSM 2475 / Hrk 5</strain>
    </source>
</reference>
<dbReference type="STRING" id="368408.Tpen_0639"/>
<dbReference type="EnsemblBacteria" id="ABL78042">
    <property type="protein sequence ID" value="ABL78042"/>
    <property type="gene ID" value="Tpen_0639"/>
</dbReference>
<evidence type="ECO:0000313" key="2">
    <source>
        <dbReference type="Proteomes" id="UP000000641"/>
    </source>
</evidence>
<accession>A1RXW2</accession>